<name>A0A8S4QFM2_9NEOP</name>
<dbReference type="EMBL" id="CAKXAJ010002152">
    <property type="protein sequence ID" value="CAH2208074.1"/>
    <property type="molecule type" value="Genomic_DNA"/>
</dbReference>
<sequence length="70" mass="7700">MSDYAKIKKLDEKSLQKLKEGTGPADEWLCPILSPPEVKKGFAASVKKVFRSRSRGKRVTGGQLVGLKVL</sequence>
<feature type="non-terminal residue" evidence="1">
    <location>
        <position position="70"/>
    </location>
</feature>
<dbReference type="OrthoDB" id="7458029at2759"/>
<reference evidence="1" key="1">
    <citation type="submission" date="2022-03" db="EMBL/GenBank/DDBJ databases">
        <authorList>
            <person name="Lindestad O."/>
        </authorList>
    </citation>
    <scope>NUCLEOTIDE SEQUENCE</scope>
</reference>
<accession>A0A8S4QFM2</accession>
<organism evidence="1 2">
    <name type="scientific">Pararge aegeria aegeria</name>
    <dbReference type="NCBI Taxonomy" id="348720"/>
    <lineage>
        <taxon>Eukaryota</taxon>
        <taxon>Metazoa</taxon>
        <taxon>Ecdysozoa</taxon>
        <taxon>Arthropoda</taxon>
        <taxon>Hexapoda</taxon>
        <taxon>Insecta</taxon>
        <taxon>Pterygota</taxon>
        <taxon>Neoptera</taxon>
        <taxon>Endopterygota</taxon>
        <taxon>Lepidoptera</taxon>
        <taxon>Glossata</taxon>
        <taxon>Ditrysia</taxon>
        <taxon>Papilionoidea</taxon>
        <taxon>Nymphalidae</taxon>
        <taxon>Satyrinae</taxon>
        <taxon>Satyrini</taxon>
        <taxon>Parargina</taxon>
        <taxon>Pararge</taxon>
    </lineage>
</organism>
<proteinExistence type="predicted"/>
<evidence type="ECO:0000313" key="2">
    <source>
        <dbReference type="Proteomes" id="UP000838756"/>
    </source>
</evidence>
<keyword evidence="2" id="KW-1185">Reference proteome</keyword>
<gene>
    <name evidence="1" type="primary">jg1976</name>
    <name evidence="1" type="ORF">PAEG_LOCUS691</name>
</gene>
<dbReference type="Proteomes" id="UP000838756">
    <property type="component" value="Unassembled WGS sequence"/>
</dbReference>
<dbReference type="AlphaFoldDB" id="A0A8S4QFM2"/>
<protein>
    <submittedName>
        <fullName evidence="1">Jg1976 protein</fullName>
    </submittedName>
</protein>
<evidence type="ECO:0000313" key="1">
    <source>
        <dbReference type="EMBL" id="CAH2208074.1"/>
    </source>
</evidence>
<comment type="caution">
    <text evidence="1">The sequence shown here is derived from an EMBL/GenBank/DDBJ whole genome shotgun (WGS) entry which is preliminary data.</text>
</comment>